<accession>A0A9P1C1W5</accession>
<organism evidence="2">
    <name type="scientific">Cladocopium goreaui</name>
    <dbReference type="NCBI Taxonomy" id="2562237"/>
    <lineage>
        <taxon>Eukaryota</taxon>
        <taxon>Sar</taxon>
        <taxon>Alveolata</taxon>
        <taxon>Dinophyceae</taxon>
        <taxon>Suessiales</taxon>
        <taxon>Symbiodiniaceae</taxon>
        <taxon>Cladocopium</taxon>
    </lineage>
</organism>
<gene>
    <name evidence="2" type="ORF">C1SCF055_LOCUS11196</name>
</gene>
<feature type="region of interest" description="Disordered" evidence="1">
    <location>
        <begin position="298"/>
        <end position="346"/>
    </location>
</feature>
<reference evidence="2" key="1">
    <citation type="submission" date="2022-10" db="EMBL/GenBank/DDBJ databases">
        <authorList>
            <person name="Chen Y."/>
            <person name="Dougan E. K."/>
            <person name="Chan C."/>
            <person name="Rhodes N."/>
            <person name="Thang M."/>
        </authorList>
    </citation>
    <scope>NUCLEOTIDE SEQUENCE</scope>
</reference>
<sequence>MNTPGEVSKKMRGEKLFNFGVLPPVRGSCKTLDNSGLADFCEVASDSFKAAGIALRSSNDTRLWQERLSWERKAAYKKWTTLISKQFNAWEICRQLWAGNSLKMAQGGLLESVMDALGNKATSTVHARVSPLIQLAHHCEQKGFCCFLLTESLVYDYMKDSPDRAPSFHRSLLLSISFASFHFGLDGASGVLASARVRGCAQKHYAEKRKLVQRPPLTVEQVKALERIVLDPSRTDVDRLGAGFFLTLVYGRLRYSDAQQVSGLTLDMPNARQGFLEGQAGRTKTSVSLERKCRSGRFPLEDADEPVQRDDAKSDASSSSSDGSDNESEMDFENEEKAIQEPPIGFTRTTMKQLELADRKLFCVLAERTREGIKSNTKGRPLDLVFKESCESSEVLALLQPRPTGASAEKTKEPRSASDDPPAKKPRREIVKKGKGKGNNGAFVRIPHDLLKLNCVAATPKNNRICFSYNLKKCDVSGQKCAKGLHVCAVQGCFRGHPAVECQKQGS</sequence>
<dbReference type="EMBL" id="CAMXCT020000818">
    <property type="protein sequence ID" value="CAL1136970.1"/>
    <property type="molecule type" value="Genomic_DNA"/>
</dbReference>
<dbReference type="AlphaFoldDB" id="A0A9P1C1W5"/>
<keyword evidence="4" id="KW-1185">Reference proteome</keyword>
<name>A0A9P1C1W5_9DINO</name>
<dbReference type="EMBL" id="CAMXCT010000818">
    <property type="protein sequence ID" value="CAI3983595.1"/>
    <property type="molecule type" value="Genomic_DNA"/>
</dbReference>
<proteinExistence type="predicted"/>
<reference evidence="3 4" key="2">
    <citation type="submission" date="2024-05" db="EMBL/GenBank/DDBJ databases">
        <authorList>
            <person name="Chen Y."/>
            <person name="Shah S."/>
            <person name="Dougan E. K."/>
            <person name="Thang M."/>
            <person name="Chan C."/>
        </authorList>
    </citation>
    <scope>NUCLEOTIDE SEQUENCE [LARGE SCALE GENOMIC DNA]</scope>
</reference>
<feature type="compositionally biased region" description="Acidic residues" evidence="1">
    <location>
        <begin position="324"/>
        <end position="334"/>
    </location>
</feature>
<feature type="compositionally biased region" description="Basic and acidic residues" evidence="1">
    <location>
        <begin position="409"/>
        <end position="432"/>
    </location>
</feature>
<evidence type="ECO:0000313" key="4">
    <source>
        <dbReference type="Proteomes" id="UP001152797"/>
    </source>
</evidence>
<comment type="caution">
    <text evidence="2">The sequence shown here is derived from an EMBL/GenBank/DDBJ whole genome shotgun (WGS) entry which is preliminary data.</text>
</comment>
<feature type="region of interest" description="Disordered" evidence="1">
    <location>
        <begin position="399"/>
        <end position="438"/>
    </location>
</feature>
<evidence type="ECO:0000313" key="3">
    <source>
        <dbReference type="EMBL" id="CAL4770907.1"/>
    </source>
</evidence>
<dbReference type="Proteomes" id="UP001152797">
    <property type="component" value="Unassembled WGS sequence"/>
</dbReference>
<evidence type="ECO:0000256" key="1">
    <source>
        <dbReference type="SAM" id="MobiDB-lite"/>
    </source>
</evidence>
<dbReference type="EMBL" id="CAMXCT030000818">
    <property type="protein sequence ID" value="CAL4770907.1"/>
    <property type="molecule type" value="Genomic_DNA"/>
</dbReference>
<protein>
    <submittedName>
        <fullName evidence="3">Tyr recombinase domain-containing protein</fullName>
    </submittedName>
</protein>
<evidence type="ECO:0000313" key="2">
    <source>
        <dbReference type="EMBL" id="CAI3983595.1"/>
    </source>
</evidence>